<name>A0A1H1ZC01_9MICO</name>
<reference evidence="2" key="1">
    <citation type="submission" date="2016-10" db="EMBL/GenBank/DDBJ databases">
        <authorList>
            <person name="de Groot N.N."/>
        </authorList>
    </citation>
    <scope>NUCLEOTIDE SEQUENCE [LARGE SCALE GENOMIC DNA]</scope>
    <source>
        <strain evidence="2">CPCC 202695</strain>
    </source>
</reference>
<reference evidence="3" key="2">
    <citation type="submission" date="2016-10" db="EMBL/GenBank/DDBJ databases">
        <authorList>
            <person name="Varghese N."/>
            <person name="Submissions S."/>
        </authorList>
    </citation>
    <scope>NUCLEOTIDE SEQUENCE [LARGE SCALE GENOMIC DNA]</scope>
    <source>
        <strain evidence="3">CPCC 202695</strain>
    </source>
</reference>
<dbReference type="STRING" id="589382.SAMN04489721_3104"/>
<dbReference type="OrthoDB" id="4464342at2"/>
<accession>A0A1H1ZC01</accession>
<sequence length="143" mass="15235">MAELEYGPVDIYVVSFQGDRPDDATLSALGDLMVGDEIRLLDLLIVARGEDGSVTIREFEEFRDDYGFTVVELEASGIIGDEDIDTLADGIPPGMAGAIMAIELLWAKRIASAFAASGGEVLQVERIPATVVNQVFAAAADVE</sequence>
<organism evidence="2 3">
    <name type="scientific">Agromyces flavus</name>
    <dbReference type="NCBI Taxonomy" id="589382"/>
    <lineage>
        <taxon>Bacteria</taxon>
        <taxon>Bacillati</taxon>
        <taxon>Actinomycetota</taxon>
        <taxon>Actinomycetes</taxon>
        <taxon>Micrococcales</taxon>
        <taxon>Microbacteriaceae</taxon>
        <taxon>Agromyces</taxon>
    </lineage>
</organism>
<evidence type="ECO:0000313" key="4">
    <source>
        <dbReference type="Proteomes" id="UP000893823"/>
    </source>
</evidence>
<reference evidence="1" key="3">
    <citation type="submission" date="2022-06" db="EMBL/GenBank/DDBJ databases">
        <title>Genomic Encyclopedia of Type Strains, Phase III (KMG-III): the genomes of soil and plant-associated and newly described type strains.</title>
        <authorList>
            <person name="Whitman W."/>
        </authorList>
    </citation>
    <scope>NUCLEOTIDE SEQUENCE</scope>
    <source>
        <strain evidence="1">CPCC 202695</strain>
    </source>
</reference>
<evidence type="ECO:0000313" key="2">
    <source>
        <dbReference type="EMBL" id="SDT31311.1"/>
    </source>
</evidence>
<evidence type="ECO:0008006" key="5">
    <source>
        <dbReference type="Google" id="ProtNLM"/>
    </source>
</evidence>
<keyword evidence="4" id="KW-1185">Reference proteome</keyword>
<dbReference type="RefSeq" id="WP_092674382.1">
    <property type="nucleotide sequence ID" value="NZ_BMDN01000002.1"/>
</dbReference>
<dbReference type="Proteomes" id="UP000199482">
    <property type="component" value="Chromosome I"/>
</dbReference>
<dbReference type="EMBL" id="SODL02000002">
    <property type="protein sequence ID" value="MCP2367025.1"/>
    <property type="molecule type" value="Genomic_DNA"/>
</dbReference>
<dbReference type="AlphaFoldDB" id="A0A1H1ZC01"/>
<evidence type="ECO:0000313" key="3">
    <source>
        <dbReference type="Proteomes" id="UP000199482"/>
    </source>
</evidence>
<gene>
    <name evidence="1" type="ORF">BCL57_001179</name>
    <name evidence="2" type="ORF">SAMN04489721_3104</name>
</gene>
<dbReference type="Pfam" id="PF19850">
    <property type="entry name" value="DUF6325"/>
    <property type="match status" value="1"/>
</dbReference>
<protein>
    <recommendedName>
        <fullName evidence="5">DUF1269 domain-containing protein</fullName>
    </recommendedName>
</protein>
<proteinExistence type="predicted"/>
<dbReference type="EMBL" id="LT629755">
    <property type="protein sequence ID" value="SDT31311.1"/>
    <property type="molecule type" value="Genomic_DNA"/>
</dbReference>
<dbReference type="Proteomes" id="UP000893823">
    <property type="component" value="Unassembled WGS sequence"/>
</dbReference>
<dbReference type="InterPro" id="IPR046288">
    <property type="entry name" value="DUF6325"/>
</dbReference>
<evidence type="ECO:0000313" key="1">
    <source>
        <dbReference type="EMBL" id="MCP2367025.1"/>
    </source>
</evidence>